<dbReference type="RefSeq" id="WP_065729830.1">
    <property type="nucleotide sequence ID" value="NZ_CP016428.1"/>
</dbReference>
<organism evidence="3 4">
    <name type="scientific">Bradyrhizobium icense</name>
    <dbReference type="NCBI Taxonomy" id="1274631"/>
    <lineage>
        <taxon>Bacteria</taxon>
        <taxon>Pseudomonadati</taxon>
        <taxon>Pseudomonadota</taxon>
        <taxon>Alphaproteobacteria</taxon>
        <taxon>Hyphomicrobiales</taxon>
        <taxon>Nitrobacteraceae</taxon>
        <taxon>Bradyrhizobium</taxon>
    </lineage>
</organism>
<evidence type="ECO:0000256" key="1">
    <source>
        <dbReference type="ARBA" id="ARBA00023002"/>
    </source>
</evidence>
<keyword evidence="4" id="KW-1185">Reference proteome</keyword>
<dbReference type="InterPro" id="IPR036812">
    <property type="entry name" value="NAD(P)_OxRdtase_dom_sf"/>
</dbReference>
<dbReference type="SUPFAM" id="SSF51430">
    <property type="entry name" value="NAD(P)-linked oxidoreductase"/>
    <property type="match status" value="1"/>
</dbReference>
<feature type="domain" description="NADP-dependent oxidoreductase" evidence="2">
    <location>
        <begin position="19"/>
        <end position="322"/>
    </location>
</feature>
<reference evidence="3 4" key="1">
    <citation type="submission" date="2016-07" db="EMBL/GenBank/DDBJ databases">
        <title>Complete genome sequence of Bradyrhizobium icense LMTR 13T, a potential inoculant strain isolated from lima bean (Phaseolus lunatus) in Peru.</title>
        <authorList>
            <person name="Ormeno-Orrillo E."/>
            <person name="Duran D."/>
            <person name="Rogel M.A."/>
            <person name="Rey L."/>
            <person name="Imperial J."/>
            <person name="Ruiz-Argueso T."/>
            <person name="Martinez-Romero E."/>
        </authorList>
    </citation>
    <scope>NUCLEOTIDE SEQUENCE [LARGE SCALE GENOMIC DNA]</scope>
    <source>
        <strain evidence="3 4">LMTR 13</strain>
    </source>
</reference>
<dbReference type="OrthoDB" id="9803483at2"/>
<dbReference type="Proteomes" id="UP000092839">
    <property type="component" value="Chromosome"/>
</dbReference>
<evidence type="ECO:0000259" key="2">
    <source>
        <dbReference type="Pfam" id="PF00248"/>
    </source>
</evidence>
<dbReference type="KEGG" id="bic:LMTR13_23125"/>
<dbReference type="EMBL" id="CP016428">
    <property type="protein sequence ID" value="ANW02628.1"/>
    <property type="molecule type" value="Genomic_DNA"/>
</dbReference>
<proteinExistence type="predicted"/>
<name>A0A1B1UIN1_9BRAD</name>
<gene>
    <name evidence="3" type="ORF">LMTR13_23125</name>
</gene>
<dbReference type="STRING" id="1274631.LMTR13_23125"/>
<dbReference type="Pfam" id="PF00248">
    <property type="entry name" value="Aldo_ket_red"/>
    <property type="match status" value="1"/>
</dbReference>
<keyword evidence="1" id="KW-0560">Oxidoreductase</keyword>
<accession>A0A1B1UIN1</accession>
<dbReference type="InterPro" id="IPR023210">
    <property type="entry name" value="NADP_OxRdtase_dom"/>
</dbReference>
<dbReference type="GO" id="GO:0005829">
    <property type="term" value="C:cytosol"/>
    <property type="evidence" value="ECO:0007669"/>
    <property type="project" value="UniProtKB-ARBA"/>
</dbReference>
<sequence length="353" mass="38433">MTHLDHYRLLGRSGLRVSPIALGTMTFGPDWGWGADTGEARRIFDLYVDRGGNFVDTAVNYTDGASESLVGEFIKDKRDRIVLATKFTMAREPGNPNSGGNHRLNMLRSVEQSLRQLNTDRIDLFYLHGWDMTTQCDEVMRGLDDLVRSGKVDYVGICNTPAWRISQMQTIADLRGWSPFVALQIEYSLVERTVEHELIPMGEALGMGVLPWSPLGGGVLTGKYARSDIADSRDASISPTRKGIIASSGHLNERSIEIADVVCAVAKEVGASPSQVAIAWTLANPAVTSPVMGARTFSQAEDNLGALGVALSPDHFDRLNQASAPDPIFPTRFVGRPMVQQLIFGGASVAVRD</sequence>
<protein>
    <submittedName>
        <fullName evidence="3">Aldo/keto reductase</fullName>
    </submittedName>
</protein>
<evidence type="ECO:0000313" key="3">
    <source>
        <dbReference type="EMBL" id="ANW02628.1"/>
    </source>
</evidence>
<dbReference type="AlphaFoldDB" id="A0A1B1UIN1"/>
<dbReference type="PANTHER" id="PTHR43364:SF4">
    <property type="entry name" value="NAD(P)-LINKED OXIDOREDUCTASE SUPERFAMILY PROTEIN"/>
    <property type="match status" value="1"/>
</dbReference>
<dbReference type="PANTHER" id="PTHR43364">
    <property type="entry name" value="NADH-SPECIFIC METHYLGLYOXAL REDUCTASE-RELATED"/>
    <property type="match status" value="1"/>
</dbReference>
<dbReference type="GO" id="GO:0016491">
    <property type="term" value="F:oxidoreductase activity"/>
    <property type="evidence" value="ECO:0007669"/>
    <property type="project" value="UniProtKB-KW"/>
</dbReference>
<dbReference type="Gene3D" id="3.20.20.100">
    <property type="entry name" value="NADP-dependent oxidoreductase domain"/>
    <property type="match status" value="1"/>
</dbReference>
<dbReference type="InterPro" id="IPR050523">
    <property type="entry name" value="AKR_Detox_Biosynth"/>
</dbReference>
<evidence type="ECO:0000313" key="4">
    <source>
        <dbReference type="Proteomes" id="UP000092839"/>
    </source>
</evidence>
<dbReference type="FunFam" id="3.20.20.100:FF:000004">
    <property type="entry name" value="Oxidoreductase, aldo/keto reductase"/>
    <property type="match status" value="1"/>
</dbReference>
<dbReference type="CDD" id="cd19080">
    <property type="entry name" value="AKR_AKR9A_9B"/>
    <property type="match status" value="1"/>
</dbReference>